<dbReference type="EMBL" id="BGPR01195825">
    <property type="protein sequence ID" value="GBN04211.1"/>
    <property type="molecule type" value="Genomic_DNA"/>
</dbReference>
<evidence type="ECO:0000313" key="3">
    <source>
        <dbReference type="EMBL" id="GBN04235.1"/>
    </source>
</evidence>
<dbReference type="EMBL" id="BGPR01195835">
    <property type="protein sequence ID" value="GBN04244.1"/>
    <property type="molecule type" value="Genomic_DNA"/>
</dbReference>
<dbReference type="AlphaFoldDB" id="A0A4Y2KRN1"/>
<evidence type="ECO:0000313" key="5">
    <source>
        <dbReference type="Proteomes" id="UP000499080"/>
    </source>
</evidence>
<dbReference type="Proteomes" id="UP000499080">
    <property type="component" value="Unassembled WGS sequence"/>
</dbReference>
<protein>
    <submittedName>
        <fullName evidence="1">Uncharacterized protein</fullName>
    </submittedName>
</protein>
<keyword evidence="5" id="KW-1185">Reference proteome</keyword>
<dbReference type="EMBL" id="BGPR01195808">
    <property type="protein sequence ID" value="GBN04143.1"/>
    <property type="molecule type" value="Genomic_DNA"/>
</dbReference>
<sequence>MLSHHKASSEELIPDICFPFEHEVDLGLIELRDPRRSTNIYALYRYYAYGLPSDIVKLLRSWGQITGCHRSQVLREAKLLQKKTFHHRCCQQRSIGKLLKAGRHAGPFLHSFPNLRGSPRCDGDAGEKTPSVFTAFSFFQCQKRFVCPAGNKIPVTPKKGPLLRSQQTFLFFQEWDTQSGRTSADNHPRWKG</sequence>
<evidence type="ECO:0000313" key="2">
    <source>
        <dbReference type="EMBL" id="GBN04211.1"/>
    </source>
</evidence>
<comment type="caution">
    <text evidence="1">The sequence shown here is derived from an EMBL/GenBank/DDBJ whole genome shotgun (WGS) entry which is preliminary data.</text>
</comment>
<accession>A0A4Y2KRN1</accession>
<reference evidence="1 5" key="1">
    <citation type="journal article" date="2019" name="Sci. Rep.">
        <title>Orb-weaving spider Araneus ventricosus genome elucidates the spidroin gene catalogue.</title>
        <authorList>
            <person name="Kono N."/>
            <person name="Nakamura H."/>
            <person name="Ohtoshi R."/>
            <person name="Moran D.A.P."/>
            <person name="Shinohara A."/>
            <person name="Yoshida Y."/>
            <person name="Fujiwara M."/>
            <person name="Mori M."/>
            <person name="Tomita M."/>
            <person name="Arakawa K."/>
        </authorList>
    </citation>
    <scope>NUCLEOTIDE SEQUENCE [LARGE SCALE GENOMIC DNA]</scope>
</reference>
<dbReference type="EMBL" id="BGPR01195832">
    <property type="protein sequence ID" value="GBN04235.1"/>
    <property type="molecule type" value="Genomic_DNA"/>
</dbReference>
<organism evidence="1 5">
    <name type="scientific">Araneus ventricosus</name>
    <name type="common">Orbweaver spider</name>
    <name type="synonym">Epeira ventricosa</name>
    <dbReference type="NCBI Taxonomy" id="182803"/>
    <lineage>
        <taxon>Eukaryota</taxon>
        <taxon>Metazoa</taxon>
        <taxon>Ecdysozoa</taxon>
        <taxon>Arthropoda</taxon>
        <taxon>Chelicerata</taxon>
        <taxon>Arachnida</taxon>
        <taxon>Araneae</taxon>
        <taxon>Araneomorphae</taxon>
        <taxon>Entelegynae</taxon>
        <taxon>Araneoidea</taxon>
        <taxon>Araneidae</taxon>
        <taxon>Araneus</taxon>
    </lineage>
</organism>
<evidence type="ECO:0000313" key="4">
    <source>
        <dbReference type="EMBL" id="GBN04244.1"/>
    </source>
</evidence>
<evidence type="ECO:0000313" key="1">
    <source>
        <dbReference type="EMBL" id="GBN04143.1"/>
    </source>
</evidence>
<proteinExistence type="predicted"/>
<gene>
    <name evidence="3" type="ORF">AVEN_114400_1</name>
    <name evidence="4" type="ORF">AVEN_119806_1</name>
    <name evidence="1" type="ORF">AVEN_258473_1</name>
    <name evidence="2" type="ORF">AVEN_62328_1</name>
</gene>
<name>A0A4Y2KRN1_ARAVE</name>